<organism evidence="3 4">
    <name type="scientific">Oryzicola mucosus</name>
    <dbReference type="NCBI Taxonomy" id="2767425"/>
    <lineage>
        <taxon>Bacteria</taxon>
        <taxon>Pseudomonadati</taxon>
        <taxon>Pseudomonadota</taxon>
        <taxon>Alphaproteobacteria</taxon>
        <taxon>Hyphomicrobiales</taxon>
        <taxon>Phyllobacteriaceae</taxon>
        <taxon>Oryzicola</taxon>
    </lineage>
</organism>
<dbReference type="Gene3D" id="3.40.250.10">
    <property type="entry name" value="Rhodanese-like domain"/>
    <property type="match status" value="4"/>
</dbReference>
<feature type="domain" description="Rhodanese" evidence="2">
    <location>
        <begin position="143"/>
        <end position="234"/>
    </location>
</feature>
<sequence>MPSPHAYISSADLKTALSDGDEIALLDVREHGQYGEGHPFFSVNCPFSTLEYQVRDLVPSTRSRVVVFDQAGEGIASSAVEHLAALGYQNVRILDGGADGWTAAGFQLFKGVNVPSKAFGEIVENAMQTPSVSAEELHAMIKGEENMVILDGRPPEEYARMNIPTALSCPNAELGYRVDSFVRDDKTKIVINCAGRTRSIIGAQTLINLGVRNPVFALRNGTQGWQLSGLSLNYGSMPSESQPLSAQQLEHVRARAVDFGKANGVPRISMDTLHRWKAELDRSLYIFDVRTAAEYRAGHVPDAVHAPGGQLVQATDHWVATRRARIVLTCDLGPRAVITCYWLRAMGHDAYVLDLDVSTIAGAQEAPRLELSKLSGLPHLTARQFTRMRTDGVVLLDASPGSDYRTAHIVGAQWVIRPRLTKITANRAQTIVVCGDGQRAALVAHDLASSGFADIRILDGTRDDWAAAGLALEQTPDTPKDEDMIDFLFFVHDRHSGGLESARAYLAWERGLTDQMDEQEHAVFDARLPVSTAAE</sequence>
<dbReference type="PROSITE" id="PS50206">
    <property type="entry name" value="RHODANESE_3"/>
    <property type="match status" value="4"/>
</dbReference>
<protein>
    <submittedName>
        <fullName evidence="3">Sulfurtransferase</fullName>
    </submittedName>
</protein>
<evidence type="ECO:0000259" key="2">
    <source>
        <dbReference type="PROSITE" id="PS50206"/>
    </source>
</evidence>
<dbReference type="SMART" id="SM00450">
    <property type="entry name" value="RHOD"/>
    <property type="match status" value="4"/>
</dbReference>
<dbReference type="Proteomes" id="UP000643405">
    <property type="component" value="Unassembled WGS sequence"/>
</dbReference>
<dbReference type="RefSeq" id="WP_188166832.1">
    <property type="nucleotide sequence ID" value="NZ_JACVVX010000013.1"/>
</dbReference>
<name>A0A8J6PS51_9HYPH</name>
<gene>
    <name evidence="3" type="ORF">ICI42_22365</name>
</gene>
<accession>A0A8J6PS51</accession>
<evidence type="ECO:0000313" key="4">
    <source>
        <dbReference type="Proteomes" id="UP000643405"/>
    </source>
</evidence>
<keyword evidence="1" id="KW-0677">Repeat</keyword>
<dbReference type="SUPFAM" id="SSF52821">
    <property type="entry name" value="Rhodanese/Cell cycle control phosphatase"/>
    <property type="match status" value="4"/>
</dbReference>
<evidence type="ECO:0000256" key="1">
    <source>
        <dbReference type="ARBA" id="ARBA00022737"/>
    </source>
</evidence>
<dbReference type="AlphaFoldDB" id="A0A8J6PS51"/>
<dbReference type="Pfam" id="PF00581">
    <property type="entry name" value="Rhodanese"/>
    <property type="match status" value="4"/>
</dbReference>
<proteinExistence type="predicted"/>
<evidence type="ECO:0000313" key="3">
    <source>
        <dbReference type="EMBL" id="MBD0417390.1"/>
    </source>
</evidence>
<comment type="caution">
    <text evidence="3">The sequence shown here is derived from an EMBL/GenBank/DDBJ whole genome shotgun (WGS) entry which is preliminary data.</text>
</comment>
<feature type="domain" description="Rhodanese" evidence="2">
    <location>
        <begin position="19"/>
        <end position="110"/>
    </location>
</feature>
<keyword evidence="4" id="KW-1185">Reference proteome</keyword>
<dbReference type="PANTHER" id="PTHR43855:SF1">
    <property type="entry name" value="THIOSULFATE SULFURTRANSFERASE"/>
    <property type="match status" value="1"/>
</dbReference>
<dbReference type="InterPro" id="IPR036873">
    <property type="entry name" value="Rhodanese-like_dom_sf"/>
</dbReference>
<feature type="domain" description="Rhodanese" evidence="2">
    <location>
        <begin position="280"/>
        <end position="371"/>
    </location>
</feature>
<dbReference type="InterPro" id="IPR051126">
    <property type="entry name" value="Thiosulfate_sulfurtransferase"/>
</dbReference>
<reference evidence="3" key="1">
    <citation type="submission" date="2020-09" db="EMBL/GenBank/DDBJ databases">
        <title>Genome seq and assembly of Tianweitania sp.</title>
        <authorList>
            <person name="Chhetri G."/>
        </authorList>
    </citation>
    <scope>NUCLEOTIDE SEQUENCE</scope>
    <source>
        <strain evidence="3">Rool2</strain>
    </source>
</reference>
<dbReference type="PANTHER" id="PTHR43855">
    <property type="entry name" value="THIOSULFATE SULFURTRANSFERASE"/>
    <property type="match status" value="1"/>
</dbReference>
<feature type="domain" description="Rhodanese" evidence="2">
    <location>
        <begin position="389"/>
        <end position="474"/>
    </location>
</feature>
<dbReference type="EMBL" id="JACVVX010000013">
    <property type="protein sequence ID" value="MBD0417390.1"/>
    <property type="molecule type" value="Genomic_DNA"/>
</dbReference>
<dbReference type="InterPro" id="IPR001763">
    <property type="entry name" value="Rhodanese-like_dom"/>
</dbReference>